<proteinExistence type="predicted"/>
<dbReference type="EMBL" id="JAFLVX010000046">
    <property type="protein sequence ID" value="MBO0477965.1"/>
    <property type="molecule type" value="Genomic_DNA"/>
</dbReference>
<keyword evidence="3" id="KW-1185">Reference proteome</keyword>
<feature type="signal peptide" evidence="1">
    <location>
        <begin position="1"/>
        <end position="20"/>
    </location>
</feature>
<keyword evidence="1" id="KW-0732">Signal</keyword>
<comment type="caution">
    <text evidence="2">The sequence shown here is derived from an EMBL/GenBank/DDBJ whole genome shotgun (WGS) entry which is preliminary data.</text>
</comment>
<organism evidence="2 3">
    <name type="scientific">Candidatus Vagococcus giribetii</name>
    <dbReference type="NCBI Taxonomy" id="2230876"/>
    <lineage>
        <taxon>Bacteria</taxon>
        <taxon>Bacillati</taxon>
        <taxon>Bacillota</taxon>
        <taxon>Bacilli</taxon>
        <taxon>Lactobacillales</taxon>
        <taxon>Enterococcaceae</taxon>
        <taxon>Vagococcus</taxon>
    </lineage>
</organism>
<dbReference type="RefSeq" id="WP_206968416.1">
    <property type="nucleotide sequence ID" value="NZ_JAFLVX010000046.1"/>
</dbReference>
<reference evidence="2 3" key="1">
    <citation type="submission" date="2021-03" db="EMBL/GenBank/DDBJ databases">
        <title>Enterococcal diversity collection.</title>
        <authorList>
            <person name="Gilmore M.S."/>
            <person name="Schwartzman J."/>
            <person name="Van Tyne D."/>
            <person name="Martin M."/>
            <person name="Earl A.M."/>
            <person name="Manson A.L."/>
            <person name="Straub T."/>
            <person name="Salamzade R."/>
            <person name="Saavedra J."/>
            <person name="Lebreton F."/>
            <person name="Prichula J."/>
            <person name="Schaufler K."/>
            <person name="Gaca A."/>
            <person name="Sgardioli B."/>
            <person name="Wagenaar J."/>
            <person name="Strong T."/>
        </authorList>
    </citation>
    <scope>NUCLEOTIDE SEQUENCE [LARGE SCALE GENOMIC DNA]</scope>
    <source>
        <strain evidence="2 3">DIV0080</strain>
    </source>
</reference>
<accession>A0ABS3HX92</accession>
<name>A0ABS3HX92_9ENTE</name>
<evidence type="ECO:0000313" key="3">
    <source>
        <dbReference type="Proteomes" id="UP000664857"/>
    </source>
</evidence>
<evidence type="ECO:0000256" key="1">
    <source>
        <dbReference type="SAM" id="SignalP"/>
    </source>
</evidence>
<protein>
    <submittedName>
        <fullName evidence="2">Uncharacterized protein</fullName>
    </submittedName>
</protein>
<dbReference type="Proteomes" id="UP000664857">
    <property type="component" value="Unassembled WGS sequence"/>
</dbReference>
<gene>
    <name evidence="2" type="ORF">DOK76_12905</name>
</gene>
<feature type="chain" id="PRO_5047132577" evidence="1">
    <location>
        <begin position="21"/>
        <end position="100"/>
    </location>
</feature>
<evidence type="ECO:0000313" key="2">
    <source>
        <dbReference type="EMBL" id="MBO0477965.1"/>
    </source>
</evidence>
<sequence>MKKLKLSLATLMLILPMGFATIVVVGNPVSVSAQSDGTGAYEEYIWNNIPKKYKKQYQDMQKKHGKCLASAIYKAVAFKGLTWEAALQAVYNAGSCTVLG</sequence>